<reference evidence="1" key="4">
    <citation type="submission" date="2025-09" db="UniProtKB">
        <authorList>
            <consortium name="Ensembl"/>
        </authorList>
    </citation>
    <scope>IDENTIFICATION</scope>
</reference>
<reference evidence="2" key="1">
    <citation type="journal article" date="2014" name="PLoS ONE">
        <title>The genome and linkage map of the northern pike (Esox lucius): conserved synteny revealed between the salmonid sister group and the Neoteleostei.</title>
        <authorList>
            <person name="Rondeau E.B."/>
            <person name="Minkley D.R."/>
            <person name="Leong J.S."/>
            <person name="Messmer A.M."/>
            <person name="Jantzen J.R."/>
            <person name="von Schalburg K.R."/>
            <person name="Lemon C."/>
            <person name="Bird N.H."/>
            <person name="Koop B.F."/>
        </authorList>
    </citation>
    <scope>NUCLEOTIDE SEQUENCE</scope>
</reference>
<evidence type="ECO:0000313" key="1">
    <source>
        <dbReference type="Ensembl" id="ENSELUP00000020318.2"/>
    </source>
</evidence>
<keyword evidence="2" id="KW-1185">Reference proteome</keyword>
<name>A0A3P8YVX7_ESOLU</name>
<accession>A0A3P8YVX7</accession>
<protein>
    <submittedName>
        <fullName evidence="1">Uncharacterized protein</fullName>
    </submittedName>
</protein>
<dbReference type="Bgee" id="ENSELUG00000019541">
    <property type="expression patterns" value="Expressed in liver and 14 other cell types or tissues"/>
</dbReference>
<organism evidence="1 2">
    <name type="scientific">Esox lucius</name>
    <name type="common">Northern pike</name>
    <dbReference type="NCBI Taxonomy" id="8010"/>
    <lineage>
        <taxon>Eukaryota</taxon>
        <taxon>Metazoa</taxon>
        <taxon>Chordata</taxon>
        <taxon>Craniata</taxon>
        <taxon>Vertebrata</taxon>
        <taxon>Euteleostomi</taxon>
        <taxon>Actinopterygii</taxon>
        <taxon>Neopterygii</taxon>
        <taxon>Teleostei</taxon>
        <taxon>Protacanthopterygii</taxon>
        <taxon>Esociformes</taxon>
        <taxon>Esocidae</taxon>
        <taxon>Esox</taxon>
    </lineage>
</organism>
<dbReference type="GeneTree" id="ENSGT00990000211171"/>
<sequence length="88" mass="9790">MKLMQSSKWLSRSVLDSSRAWIYFILNDSSGTAGCSESTVSMWVMPALIRSWASLRSDAAPMYTPASTRIIDGQSLFIKGSRRPVNKT</sequence>
<evidence type="ECO:0000313" key="2">
    <source>
        <dbReference type="Proteomes" id="UP000265140"/>
    </source>
</evidence>
<dbReference type="InParanoid" id="A0A3P8YVX7"/>
<reference evidence="1" key="2">
    <citation type="submission" date="2020-02" db="EMBL/GenBank/DDBJ databases">
        <title>Esox lucius (northern pike) genome, fEsoLuc1, primary haplotype.</title>
        <authorList>
            <person name="Myers G."/>
            <person name="Karagic N."/>
            <person name="Meyer A."/>
            <person name="Pippel M."/>
            <person name="Reichard M."/>
            <person name="Winkler S."/>
            <person name="Tracey A."/>
            <person name="Sims Y."/>
            <person name="Howe K."/>
            <person name="Rhie A."/>
            <person name="Formenti G."/>
            <person name="Durbin R."/>
            <person name="Fedrigo O."/>
            <person name="Jarvis E.D."/>
        </authorList>
    </citation>
    <scope>NUCLEOTIDE SEQUENCE [LARGE SCALE GENOMIC DNA]</scope>
</reference>
<dbReference type="Proteomes" id="UP000265140">
    <property type="component" value="Chromosome 3"/>
</dbReference>
<gene>
    <name evidence="1" type="primary">C14orf132</name>
</gene>
<reference evidence="1" key="3">
    <citation type="submission" date="2025-08" db="UniProtKB">
        <authorList>
            <consortium name="Ensembl"/>
        </authorList>
    </citation>
    <scope>IDENTIFICATION</scope>
</reference>
<dbReference type="OMA" id="TRTLACH"/>
<proteinExistence type="predicted"/>
<dbReference type="AlphaFoldDB" id="A0A3P8YVX7"/>
<dbReference type="Ensembl" id="ENSELUT00000041395.3">
    <property type="protein sequence ID" value="ENSELUP00000020318.2"/>
    <property type="gene ID" value="ENSELUG00000019541.3"/>
</dbReference>